<dbReference type="EMBL" id="JBHSPA010000031">
    <property type="protein sequence ID" value="MFC5827770.1"/>
    <property type="molecule type" value="Genomic_DNA"/>
</dbReference>
<evidence type="ECO:0000256" key="4">
    <source>
        <dbReference type="ARBA" id="ARBA00023002"/>
    </source>
</evidence>
<dbReference type="Pfam" id="PF01118">
    <property type="entry name" value="Semialdhyde_dh"/>
    <property type="match status" value="1"/>
</dbReference>
<keyword evidence="8" id="KW-1185">Reference proteome</keyword>
<keyword evidence="1 5" id="KW-0055">Arginine biosynthesis</keyword>
<organism evidence="7 8">
    <name type="scientific">Nonomuraea insulae</name>
    <dbReference type="NCBI Taxonomy" id="1616787"/>
    <lineage>
        <taxon>Bacteria</taxon>
        <taxon>Bacillati</taxon>
        <taxon>Actinomycetota</taxon>
        <taxon>Actinomycetes</taxon>
        <taxon>Streptosporangiales</taxon>
        <taxon>Streptosporangiaceae</taxon>
        <taxon>Nonomuraea</taxon>
    </lineage>
</organism>
<dbReference type="GO" id="GO:0003942">
    <property type="term" value="F:N-acetyl-gamma-glutamyl-phosphate reductase activity"/>
    <property type="evidence" value="ECO:0007669"/>
    <property type="project" value="UniProtKB-EC"/>
</dbReference>
<dbReference type="HAMAP" id="MF_00150">
    <property type="entry name" value="ArgC_type1"/>
    <property type="match status" value="1"/>
</dbReference>
<protein>
    <recommendedName>
        <fullName evidence="5">N-acetyl-gamma-glutamyl-phosphate reductase</fullName>
        <shortName evidence="5">AGPR</shortName>
        <ecNumber evidence="5">1.2.1.38</ecNumber>
    </recommendedName>
    <alternativeName>
        <fullName evidence="5">N-acetyl-glutamate semialdehyde dehydrogenase</fullName>
        <shortName evidence="5">NAGSA dehydrogenase</shortName>
    </alternativeName>
</protein>
<evidence type="ECO:0000313" key="7">
    <source>
        <dbReference type="EMBL" id="MFC5827770.1"/>
    </source>
</evidence>
<dbReference type="Proteomes" id="UP001596058">
    <property type="component" value="Unassembled WGS sequence"/>
</dbReference>
<comment type="function">
    <text evidence="5">Catalyzes the NADPH-dependent reduction of N-acetyl-5-glutamyl phosphate to yield N-acetyl-L-glutamate 5-semialdehyde.</text>
</comment>
<keyword evidence="3 5" id="KW-0521">NADP</keyword>
<dbReference type="InterPro" id="IPR058924">
    <property type="entry name" value="AGPR_dimerisation_dom"/>
</dbReference>
<dbReference type="InterPro" id="IPR000706">
    <property type="entry name" value="AGPR_type-1"/>
</dbReference>
<evidence type="ECO:0000313" key="8">
    <source>
        <dbReference type="Proteomes" id="UP001596058"/>
    </source>
</evidence>
<dbReference type="InterPro" id="IPR050085">
    <property type="entry name" value="AGPR"/>
</dbReference>
<dbReference type="SUPFAM" id="SSF55347">
    <property type="entry name" value="Glyceraldehyde-3-phosphate dehydrogenase-like, C-terminal domain"/>
    <property type="match status" value="1"/>
</dbReference>
<sequence>MNRSPSAGLTVGVVGAAGHAGGELCRLLLGHPAVTEIVPVSRGGQCFARAHPNLLGSGLEFVRQERLAERAAELDAVFFCAPAGEAMRSARHYTDLGVPVIDLGADFRFADPAEYRRVYGEEHSDSKLLTEAVYGVTELNRDRLRHARLVANPGCYAITAILGLAPLLAGGHLAPDGLVSIHAVNGTTGAGSSPKQAVMHAEMTGSMLSYNLEGHRHGPELEAYFTALAGVPVPVDLNTAHGPFARGIHLQASLRLRGTWDRDELLRTYVAFYGAGHDKEPFVLVNDLPKQGARNDKDYDVYPAPGSVTGSNYCHIGLDHDADRSIAKVVAVTDNLVKGAAGSAIQNMNVMLGMEETWGLRHYAL</sequence>
<dbReference type="EC" id="1.2.1.38" evidence="5"/>
<evidence type="ECO:0000256" key="2">
    <source>
        <dbReference type="ARBA" id="ARBA00022605"/>
    </source>
</evidence>
<dbReference type="Gene3D" id="3.30.360.10">
    <property type="entry name" value="Dihydrodipicolinate Reductase, domain 2"/>
    <property type="match status" value="1"/>
</dbReference>
<evidence type="ECO:0000256" key="1">
    <source>
        <dbReference type="ARBA" id="ARBA00022571"/>
    </source>
</evidence>
<comment type="similarity">
    <text evidence="5">Belongs to the NAGSA dehydrogenase family. Type 1 subfamily.</text>
</comment>
<dbReference type="Gene3D" id="3.40.50.720">
    <property type="entry name" value="NAD(P)-binding Rossmann-like Domain"/>
    <property type="match status" value="1"/>
</dbReference>
<dbReference type="PANTHER" id="PTHR32338">
    <property type="entry name" value="N-ACETYL-GAMMA-GLUTAMYL-PHOSPHATE REDUCTASE, CHLOROPLASTIC-RELATED-RELATED"/>
    <property type="match status" value="1"/>
</dbReference>
<comment type="catalytic activity">
    <reaction evidence="5">
        <text>N-acetyl-L-glutamate 5-semialdehyde + phosphate + NADP(+) = N-acetyl-L-glutamyl 5-phosphate + NADPH + H(+)</text>
        <dbReference type="Rhea" id="RHEA:21588"/>
        <dbReference type="ChEBI" id="CHEBI:15378"/>
        <dbReference type="ChEBI" id="CHEBI:29123"/>
        <dbReference type="ChEBI" id="CHEBI:43474"/>
        <dbReference type="ChEBI" id="CHEBI:57783"/>
        <dbReference type="ChEBI" id="CHEBI:57936"/>
        <dbReference type="ChEBI" id="CHEBI:58349"/>
        <dbReference type="EC" id="1.2.1.38"/>
    </reaction>
</comment>
<name>A0ABW1CSZ0_9ACTN</name>
<evidence type="ECO:0000259" key="6">
    <source>
        <dbReference type="SMART" id="SM00859"/>
    </source>
</evidence>
<accession>A0ABW1CSZ0</accession>
<dbReference type="InterPro" id="IPR000534">
    <property type="entry name" value="Semialdehyde_DH_NAD-bd"/>
</dbReference>
<comment type="subcellular location">
    <subcellularLocation>
        <location evidence="5">Cytoplasm</location>
    </subcellularLocation>
</comment>
<feature type="active site" evidence="5">
    <location>
        <position position="155"/>
    </location>
</feature>
<dbReference type="CDD" id="cd17895">
    <property type="entry name" value="AGPR_1_N"/>
    <property type="match status" value="1"/>
</dbReference>
<gene>
    <name evidence="5 7" type="primary">argC</name>
    <name evidence="7" type="ORF">ACFPZ3_28250</name>
</gene>
<evidence type="ECO:0000256" key="3">
    <source>
        <dbReference type="ARBA" id="ARBA00022857"/>
    </source>
</evidence>
<comment type="caution">
    <text evidence="7">The sequence shown here is derived from an EMBL/GenBank/DDBJ whole genome shotgun (WGS) entry which is preliminary data.</text>
</comment>
<reference evidence="8" key="1">
    <citation type="journal article" date="2019" name="Int. J. Syst. Evol. Microbiol.">
        <title>The Global Catalogue of Microorganisms (GCM) 10K type strain sequencing project: providing services to taxonomists for standard genome sequencing and annotation.</title>
        <authorList>
            <consortium name="The Broad Institute Genomics Platform"/>
            <consortium name="The Broad Institute Genome Sequencing Center for Infectious Disease"/>
            <person name="Wu L."/>
            <person name="Ma J."/>
        </authorList>
    </citation>
    <scope>NUCLEOTIDE SEQUENCE [LARGE SCALE GENOMIC DNA]</scope>
    <source>
        <strain evidence="8">CCUG 53903</strain>
    </source>
</reference>
<dbReference type="NCBIfam" id="TIGR01850">
    <property type="entry name" value="argC"/>
    <property type="match status" value="1"/>
</dbReference>
<dbReference type="RefSeq" id="WP_379517271.1">
    <property type="nucleotide sequence ID" value="NZ_JBHSPA010000031.1"/>
</dbReference>
<dbReference type="PANTHER" id="PTHR32338:SF10">
    <property type="entry name" value="N-ACETYL-GAMMA-GLUTAMYL-PHOSPHATE REDUCTASE, CHLOROPLASTIC-RELATED"/>
    <property type="match status" value="1"/>
</dbReference>
<dbReference type="InterPro" id="IPR036291">
    <property type="entry name" value="NAD(P)-bd_dom_sf"/>
</dbReference>
<dbReference type="SMART" id="SM00859">
    <property type="entry name" value="Semialdhyde_dh"/>
    <property type="match status" value="1"/>
</dbReference>
<proteinExistence type="inferred from homology"/>
<keyword evidence="2 5" id="KW-0028">Amino-acid biosynthesis</keyword>
<feature type="domain" description="Semialdehyde dehydrogenase NAD-binding" evidence="6">
    <location>
        <begin position="10"/>
        <end position="147"/>
    </location>
</feature>
<evidence type="ECO:0000256" key="5">
    <source>
        <dbReference type="HAMAP-Rule" id="MF_00150"/>
    </source>
</evidence>
<dbReference type="SUPFAM" id="SSF51735">
    <property type="entry name" value="NAD(P)-binding Rossmann-fold domains"/>
    <property type="match status" value="1"/>
</dbReference>
<keyword evidence="4 5" id="KW-0560">Oxidoreductase</keyword>
<dbReference type="Pfam" id="PF22698">
    <property type="entry name" value="Semialdhyde_dhC_1"/>
    <property type="match status" value="1"/>
</dbReference>
<keyword evidence="5" id="KW-0963">Cytoplasm</keyword>
<comment type="pathway">
    <text evidence="5">Amino-acid biosynthesis; L-arginine biosynthesis; N(2)-acetyl-L-ornithine from L-glutamate: step 3/4.</text>
</comment>